<accession>A0A1J4KWF5</accession>
<evidence type="ECO:0000313" key="2">
    <source>
        <dbReference type="Proteomes" id="UP000179807"/>
    </source>
</evidence>
<protein>
    <submittedName>
        <fullName evidence="1">Uncharacterized protein</fullName>
    </submittedName>
</protein>
<keyword evidence="2" id="KW-1185">Reference proteome</keyword>
<evidence type="ECO:0000313" key="1">
    <source>
        <dbReference type="EMBL" id="OHT15490.1"/>
    </source>
</evidence>
<dbReference type="InterPro" id="IPR016024">
    <property type="entry name" value="ARM-type_fold"/>
</dbReference>
<dbReference type="GeneID" id="94825615"/>
<dbReference type="Proteomes" id="UP000179807">
    <property type="component" value="Unassembled WGS sequence"/>
</dbReference>
<dbReference type="Gene3D" id="1.25.10.10">
    <property type="entry name" value="Leucine-rich Repeat Variant"/>
    <property type="match status" value="1"/>
</dbReference>
<dbReference type="AlphaFoldDB" id="A0A1J4KWF5"/>
<dbReference type="SUPFAM" id="SSF48371">
    <property type="entry name" value="ARM repeat"/>
    <property type="match status" value="1"/>
</dbReference>
<sequence length="473" mass="54965">MNIHDLEGNQIDFTKTLPDTYDTALLDFQQIATEFQKEPVPEKIDEYLVLSKKLGSSVTEMKIFPKWTIEQTNILANLGVYLVTIPNVDLAENLLTALYAILKRSSDAVRLFIDSNPGEQLLSITQHLSIPGRRLIFQIIELFTNIPEGVKYIITTPIITYIYNTLLELFNVLSTDKNMNSPNIDPTLDLLHVMISIARSAPQGIESNIPVFFNISRNCFENQHFRNFIKPGIEILYHLSRNLNNIIDLRIEIVKEGLFKIIIDFLSDETLRPNYIFCLHFASFFLEHIDPLFVYEIAETLPIPNIIDMFMKNTSDDELTSSCLNLFINLSLISSEFLNVFIDNKNFIQKLKDLLAMGSSEIRKSSMWLVWNMLYIGMREQQKKIFASGIFEYLEDSFYIDDQDFLIKVVINSIVRMIKSFRISGVETSEPFEQYVIQMRYYMRELVENEDPKVHKAALNFFQTYYPEYSLNT</sequence>
<dbReference type="InterPro" id="IPR011989">
    <property type="entry name" value="ARM-like"/>
</dbReference>
<reference evidence="1" key="1">
    <citation type="submission" date="2016-10" db="EMBL/GenBank/DDBJ databases">
        <authorList>
            <person name="Benchimol M."/>
            <person name="Almeida L.G."/>
            <person name="Vasconcelos A.T."/>
            <person name="Perreira-Neves A."/>
            <person name="Rosa I.A."/>
            <person name="Tasca T."/>
            <person name="Bogo M.R."/>
            <person name="de Souza W."/>
        </authorList>
    </citation>
    <scope>NUCLEOTIDE SEQUENCE [LARGE SCALE GENOMIC DNA]</scope>
    <source>
        <strain evidence="1">K</strain>
    </source>
</reference>
<organism evidence="1 2">
    <name type="scientific">Tritrichomonas foetus</name>
    <dbReference type="NCBI Taxonomy" id="1144522"/>
    <lineage>
        <taxon>Eukaryota</taxon>
        <taxon>Metamonada</taxon>
        <taxon>Parabasalia</taxon>
        <taxon>Tritrichomonadida</taxon>
        <taxon>Tritrichomonadidae</taxon>
        <taxon>Tritrichomonas</taxon>
    </lineage>
</organism>
<comment type="caution">
    <text evidence="1">The sequence shown here is derived from an EMBL/GenBank/DDBJ whole genome shotgun (WGS) entry which is preliminary data.</text>
</comment>
<dbReference type="VEuPathDB" id="TrichDB:TRFO_02797"/>
<name>A0A1J4KWF5_9EUKA</name>
<dbReference type="RefSeq" id="XP_068368626.1">
    <property type="nucleotide sequence ID" value="XM_068490911.1"/>
</dbReference>
<proteinExistence type="predicted"/>
<gene>
    <name evidence="1" type="ORF">TRFO_02797</name>
</gene>
<dbReference type="EMBL" id="MLAK01000217">
    <property type="protein sequence ID" value="OHT15490.1"/>
    <property type="molecule type" value="Genomic_DNA"/>
</dbReference>